<keyword evidence="2" id="KW-1133">Transmembrane helix</keyword>
<organism evidence="3 4">
    <name type="scientific">Albimonas pacifica</name>
    <dbReference type="NCBI Taxonomy" id="1114924"/>
    <lineage>
        <taxon>Bacteria</taxon>
        <taxon>Pseudomonadati</taxon>
        <taxon>Pseudomonadota</taxon>
        <taxon>Alphaproteobacteria</taxon>
        <taxon>Rhodobacterales</taxon>
        <taxon>Paracoccaceae</taxon>
        <taxon>Albimonas</taxon>
    </lineage>
</organism>
<dbReference type="AlphaFoldDB" id="A0A1I3HME6"/>
<accession>A0A1I3HME6</accession>
<keyword evidence="4" id="KW-1185">Reference proteome</keyword>
<feature type="transmembrane region" description="Helical" evidence="2">
    <location>
        <begin position="149"/>
        <end position="172"/>
    </location>
</feature>
<feature type="region of interest" description="Disordered" evidence="1">
    <location>
        <begin position="1"/>
        <end position="24"/>
    </location>
</feature>
<evidence type="ECO:0000313" key="3">
    <source>
        <dbReference type="EMBL" id="SFI36779.1"/>
    </source>
</evidence>
<sequence length="215" mass="21687">MTRRDADRMNFGPAGREAAPGSGRAALPSAAAFHDHALAHGPDIGTWPGDLRPAALAFRKAEPAAAAAALAEAAALDAALEAWAAEAPPLPDALFARMAADAEAALPAGAAAAVLSAAPGRLPVADARRGRPAARMTARPGARSRVFGALARLGAPAAFAASALLGVTLGYVGDDPLSQGFAALAMDQYEAAYEISLLDVELLSDDAFPDAESVR</sequence>
<dbReference type="STRING" id="1114924.SAMN05216258_10670"/>
<dbReference type="RefSeq" id="WP_143103332.1">
    <property type="nucleotide sequence ID" value="NZ_FOQH01000006.1"/>
</dbReference>
<evidence type="ECO:0000256" key="1">
    <source>
        <dbReference type="SAM" id="MobiDB-lite"/>
    </source>
</evidence>
<keyword evidence="2" id="KW-0472">Membrane</keyword>
<name>A0A1I3HME6_9RHOB</name>
<evidence type="ECO:0000313" key="4">
    <source>
        <dbReference type="Proteomes" id="UP000199377"/>
    </source>
</evidence>
<dbReference type="EMBL" id="FOQH01000006">
    <property type="protein sequence ID" value="SFI36779.1"/>
    <property type="molecule type" value="Genomic_DNA"/>
</dbReference>
<protein>
    <submittedName>
        <fullName evidence="3">Uncharacterized protein</fullName>
    </submittedName>
</protein>
<gene>
    <name evidence="3" type="ORF">SAMN05216258_10670</name>
</gene>
<evidence type="ECO:0000256" key="2">
    <source>
        <dbReference type="SAM" id="Phobius"/>
    </source>
</evidence>
<proteinExistence type="predicted"/>
<reference evidence="3 4" key="1">
    <citation type="submission" date="2016-10" db="EMBL/GenBank/DDBJ databases">
        <authorList>
            <person name="de Groot N.N."/>
        </authorList>
    </citation>
    <scope>NUCLEOTIDE SEQUENCE [LARGE SCALE GENOMIC DNA]</scope>
    <source>
        <strain evidence="3 4">CGMCC 1.11030</strain>
    </source>
</reference>
<keyword evidence="2" id="KW-0812">Transmembrane</keyword>
<dbReference type="Proteomes" id="UP000199377">
    <property type="component" value="Unassembled WGS sequence"/>
</dbReference>